<protein>
    <submittedName>
        <fullName evidence="1">Uncharacterized protein</fullName>
    </submittedName>
</protein>
<proteinExistence type="predicted"/>
<evidence type="ECO:0000313" key="2">
    <source>
        <dbReference type="Proteomes" id="UP000632849"/>
    </source>
</evidence>
<gene>
    <name evidence="1" type="ORF">GCM10017667_38280</name>
</gene>
<dbReference type="RefSeq" id="WP_190042316.1">
    <property type="nucleotide sequence ID" value="NZ_BNBE01000002.1"/>
</dbReference>
<evidence type="ECO:0000313" key="1">
    <source>
        <dbReference type="EMBL" id="GHG04200.1"/>
    </source>
</evidence>
<reference evidence="1" key="1">
    <citation type="journal article" date="2014" name="Int. J. Syst. Evol. Microbiol.">
        <title>Complete genome sequence of Corynebacterium casei LMG S-19264T (=DSM 44701T), isolated from a smear-ripened cheese.</title>
        <authorList>
            <consortium name="US DOE Joint Genome Institute (JGI-PGF)"/>
            <person name="Walter F."/>
            <person name="Albersmeier A."/>
            <person name="Kalinowski J."/>
            <person name="Ruckert C."/>
        </authorList>
    </citation>
    <scope>NUCLEOTIDE SEQUENCE</scope>
    <source>
        <strain evidence="1">JCM 4122</strain>
    </source>
</reference>
<dbReference type="AlphaFoldDB" id="A0A919EMP5"/>
<organism evidence="1 2">
    <name type="scientific">Streptomyces filamentosus</name>
    <name type="common">Streptomyces roseosporus</name>
    <dbReference type="NCBI Taxonomy" id="67294"/>
    <lineage>
        <taxon>Bacteria</taxon>
        <taxon>Bacillati</taxon>
        <taxon>Actinomycetota</taxon>
        <taxon>Actinomycetes</taxon>
        <taxon>Kitasatosporales</taxon>
        <taxon>Streptomycetaceae</taxon>
        <taxon>Streptomyces</taxon>
    </lineage>
</organism>
<reference evidence="1" key="2">
    <citation type="submission" date="2020-09" db="EMBL/GenBank/DDBJ databases">
        <authorList>
            <person name="Sun Q."/>
            <person name="Ohkuma M."/>
        </authorList>
    </citation>
    <scope>NUCLEOTIDE SEQUENCE</scope>
    <source>
        <strain evidence="1">JCM 4122</strain>
    </source>
</reference>
<dbReference type="Proteomes" id="UP000632849">
    <property type="component" value="Unassembled WGS sequence"/>
</dbReference>
<accession>A0A919EMP5</accession>
<keyword evidence="2" id="KW-1185">Reference proteome</keyword>
<comment type="caution">
    <text evidence="1">The sequence shown here is derived from an EMBL/GenBank/DDBJ whole genome shotgun (WGS) entry which is preliminary data.</text>
</comment>
<dbReference type="EMBL" id="BNBE01000002">
    <property type="protein sequence ID" value="GHG04200.1"/>
    <property type="molecule type" value="Genomic_DNA"/>
</dbReference>
<name>A0A919EMP5_STRFL</name>
<sequence length="204" mass="22784">MEAHLLTLEDVERAQAEARILRRRLHAQGRHDETVVLEQTQAQPVSFEELVQRLGELEHVLVTADLALTQSLDDHELARTWAAKAWQGLRSLDSYAEAQKDGLVNGGYFQFCLTTPVASARIFPVKQIAMGETEATKTTWGDERIFPAPSKLDPRGRMQMEAHLKLGSKGSVSPRIYFYDDSRGITGKIVGGYIGPHLTNRKTS</sequence>